<evidence type="ECO:0000256" key="1">
    <source>
        <dbReference type="SAM" id="Coils"/>
    </source>
</evidence>
<dbReference type="Pfam" id="PF04366">
    <property type="entry name" value="Ysc84"/>
    <property type="match status" value="1"/>
</dbReference>
<accession>A0ABW3XY01</accession>
<evidence type="ECO:0000313" key="5">
    <source>
        <dbReference type="Proteomes" id="UP001597201"/>
    </source>
</evidence>
<sequence length="248" mass="25905">MKLIKLGIALIFLATTVIACKETKKGAEKDVQDAVEAVQETADDVSDAVSDAAEEVEEAMDDAVDAAEDLGEVANEAAKTVEGAVKAAGFSVVYPQDTKLADEVKSGMKELIKEDPSLSKYFANAYGYAIFPKITKAGLGIGGAGGEGLVFEKGTVIGKATLMQATFGLQAGGQQYREVVFFEDKAALDRFTNGKFKFSGEASAVALEKGVSADIAYQDGVAIITDPMGGVMAEASVGTQKFKYKAGI</sequence>
<dbReference type="PROSITE" id="PS51257">
    <property type="entry name" value="PROKAR_LIPOPROTEIN"/>
    <property type="match status" value="1"/>
</dbReference>
<feature type="domain" description="Ysc84 actin-binding" evidence="3">
    <location>
        <begin position="164"/>
        <end position="213"/>
    </location>
</feature>
<evidence type="ECO:0000256" key="2">
    <source>
        <dbReference type="SAM" id="SignalP"/>
    </source>
</evidence>
<dbReference type="Gene3D" id="1.20.120.20">
    <property type="entry name" value="Apolipoprotein"/>
    <property type="match status" value="1"/>
</dbReference>
<dbReference type="Proteomes" id="UP001597201">
    <property type="component" value="Unassembled WGS sequence"/>
</dbReference>
<keyword evidence="5" id="KW-1185">Reference proteome</keyword>
<feature type="chain" id="PRO_5045221921" evidence="2">
    <location>
        <begin position="20"/>
        <end position="248"/>
    </location>
</feature>
<feature type="signal peptide" evidence="2">
    <location>
        <begin position="1"/>
        <end position="19"/>
    </location>
</feature>
<dbReference type="InterPro" id="IPR007461">
    <property type="entry name" value="Ysc84_actin-binding"/>
</dbReference>
<proteinExistence type="predicted"/>
<keyword evidence="1" id="KW-0175">Coiled coil</keyword>
<organism evidence="4 5">
    <name type="scientific">Namhaeicola litoreus</name>
    <dbReference type="NCBI Taxonomy" id="1052145"/>
    <lineage>
        <taxon>Bacteria</taxon>
        <taxon>Pseudomonadati</taxon>
        <taxon>Bacteroidota</taxon>
        <taxon>Flavobacteriia</taxon>
        <taxon>Flavobacteriales</taxon>
        <taxon>Flavobacteriaceae</taxon>
        <taxon>Namhaeicola</taxon>
    </lineage>
</organism>
<dbReference type="RefSeq" id="WP_377175342.1">
    <property type="nucleotide sequence ID" value="NZ_JBHTMY010000001.1"/>
</dbReference>
<comment type="caution">
    <text evidence="4">The sequence shown here is derived from an EMBL/GenBank/DDBJ whole genome shotgun (WGS) entry which is preliminary data.</text>
</comment>
<dbReference type="EMBL" id="JBHTMY010000001">
    <property type="protein sequence ID" value="MFD1314075.1"/>
    <property type="molecule type" value="Genomic_DNA"/>
</dbReference>
<reference evidence="5" key="1">
    <citation type="journal article" date="2019" name="Int. J. Syst. Evol. Microbiol.">
        <title>The Global Catalogue of Microorganisms (GCM) 10K type strain sequencing project: providing services to taxonomists for standard genome sequencing and annotation.</title>
        <authorList>
            <consortium name="The Broad Institute Genomics Platform"/>
            <consortium name="The Broad Institute Genome Sequencing Center for Infectious Disease"/>
            <person name="Wu L."/>
            <person name="Ma J."/>
        </authorList>
    </citation>
    <scope>NUCLEOTIDE SEQUENCE [LARGE SCALE GENOMIC DNA]</scope>
    <source>
        <strain evidence="5">CCUG 61485</strain>
    </source>
</reference>
<name>A0ABW3XY01_9FLAO</name>
<keyword evidence="2" id="KW-0732">Signal</keyword>
<evidence type="ECO:0000259" key="3">
    <source>
        <dbReference type="Pfam" id="PF04366"/>
    </source>
</evidence>
<protein>
    <submittedName>
        <fullName evidence="4">YSC84-related protein</fullName>
    </submittedName>
</protein>
<evidence type="ECO:0000313" key="4">
    <source>
        <dbReference type="EMBL" id="MFD1314075.1"/>
    </source>
</evidence>
<gene>
    <name evidence="4" type="ORF">ACFQ39_00475</name>
</gene>
<feature type="coiled-coil region" evidence="1">
    <location>
        <begin position="42"/>
        <end position="73"/>
    </location>
</feature>